<feature type="transmembrane region" description="Helical" evidence="1">
    <location>
        <begin position="70"/>
        <end position="87"/>
    </location>
</feature>
<dbReference type="OrthoDB" id="5915482at2"/>
<feature type="transmembrane region" description="Helical" evidence="1">
    <location>
        <begin position="125"/>
        <end position="145"/>
    </location>
</feature>
<proteinExistence type="predicted"/>
<evidence type="ECO:0000256" key="1">
    <source>
        <dbReference type="SAM" id="Phobius"/>
    </source>
</evidence>
<protein>
    <submittedName>
        <fullName evidence="2">Uncharacterized protein</fullName>
    </submittedName>
</protein>
<dbReference type="HOGENOM" id="CLU_1033033_0_0_6"/>
<gene>
    <name evidence="2" type="ORF">HMPREF0621_0405</name>
</gene>
<evidence type="ECO:0000313" key="3">
    <source>
        <dbReference type="Proteomes" id="UP000005519"/>
    </source>
</evidence>
<feature type="transmembrane region" description="Helical" evidence="1">
    <location>
        <begin position="218"/>
        <end position="239"/>
    </location>
</feature>
<keyword evidence="3" id="KW-1185">Reference proteome</keyword>
<dbReference type="RefSeq" id="WP_005763032.1">
    <property type="nucleotide sequence ID" value="NZ_GG704811.1"/>
</dbReference>
<dbReference type="Proteomes" id="UP000005519">
    <property type="component" value="Unassembled WGS sequence"/>
</dbReference>
<feature type="transmembrane region" description="Helical" evidence="1">
    <location>
        <begin position="93"/>
        <end position="113"/>
    </location>
</feature>
<dbReference type="AlphaFoldDB" id="C9PN31"/>
<feature type="transmembrane region" description="Helical" evidence="1">
    <location>
        <begin position="246"/>
        <end position="268"/>
    </location>
</feature>
<dbReference type="STRING" id="667128.HMPREF0621_0405"/>
<keyword evidence="1" id="KW-0812">Transmembrane</keyword>
<reference evidence="2 3" key="1">
    <citation type="submission" date="2009-10" db="EMBL/GenBank/DDBJ databases">
        <authorList>
            <person name="Muzny D."/>
            <person name="Qin X."/>
            <person name="Deng J."/>
            <person name="Jiang H."/>
            <person name="Liu Y."/>
            <person name="Qu J."/>
            <person name="Song X.-Z."/>
            <person name="Zhang L."/>
            <person name="Thornton R."/>
            <person name="Coyle M."/>
            <person name="Francisco L."/>
            <person name="Jackson L."/>
            <person name="Javaid M."/>
            <person name="Korchina V."/>
            <person name="Kovar C."/>
            <person name="Mata R."/>
            <person name="Mathew T."/>
            <person name="Ngo R."/>
            <person name="Nguyen L."/>
            <person name="Nguyen N."/>
            <person name="Okwuonu G."/>
            <person name="Ongeri F."/>
            <person name="Pham C."/>
            <person name="Simmons D."/>
            <person name="Wilczek-Boney K."/>
            <person name="Hale W."/>
            <person name="Jakkamsetti A."/>
            <person name="Pham P."/>
            <person name="Ruth R."/>
            <person name="San Lucas F."/>
            <person name="Warren J."/>
            <person name="Zhang J."/>
            <person name="Zhao Z."/>
            <person name="Zhou C."/>
            <person name="Zhu D."/>
            <person name="Lee S."/>
            <person name="Bess C."/>
            <person name="Blankenburg K."/>
            <person name="Forbes L."/>
            <person name="Fu Q."/>
            <person name="Gubbala S."/>
            <person name="Hirani K."/>
            <person name="Jayaseelan J.C."/>
            <person name="Lara F."/>
            <person name="Munidasa M."/>
            <person name="Palculict T."/>
            <person name="Patil S."/>
            <person name="Pu L.-L."/>
            <person name="Saada N."/>
            <person name="Tang L."/>
            <person name="Weissenberger G."/>
            <person name="Zhu Y."/>
            <person name="Hemphill L."/>
            <person name="Shang Y."/>
            <person name="Youmans B."/>
            <person name="Ayvaz T."/>
            <person name="Ross M."/>
            <person name="Santibanez J."/>
            <person name="Aqrawi P."/>
            <person name="Gross S."/>
            <person name="Joshi V."/>
            <person name="Fowler G."/>
            <person name="Nazareth L."/>
            <person name="Reid J."/>
            <person name="Worley K."/>
            <person name="Petrosino J."/>
            <person name="Highlander S."/>
            <person name="Gibbs R."/>
        </authorList>
    </citation>
    <scope>NUCLEOTIDE SEQUENCE [LARGE SCALE GENOMIC DNA]</scope>
    <source>
        <strain evidence="2 3">ATCC 43325</strain>
    </source>
</reference>
<keyword evidence="1" id="KW-1133">Transmembrane helix</keyword>
<comment type="caution">
    <text evidence="2">The sequence shown here is derived from an EMBL/GenBank/DDBJ whole genome shotgun (WGS) entry which is preliminary data.</text>
</comment>
<organism evidence="2 3">
    <name type="scientific">Pasteurella dagmatis ATCC 43325</name>
    <dbReference type="NCBI Taxonomy" id="667128"/>
    <lineage>
        <taxon>Bacteria</taxon>
        <taxon>Pseudomonadati</taxon>
        <taxon>Pseudomonadota</taxon>
        <taxon>Gammaproteobacteria</taxon>
        <taxon>Pasteurellales</taxon>
        <taxon>Pasteurellaceae</taxon>
        <taxon>Pasteurella</taxon>
    </lineage>
</organism>
<dbReference type="EMBL" id="ACZR01000005">
    <property type="protein sequence ID" value="EEX50818.1"/>
    <property type="molecule type" value="Genomic_DNA"/>
</dbReference>
<keyword evidence="1" id="KW-0472">Membrane</keyword>
<feature type="transmembrane region" description="Helical" evidence="1">
    <location>
        <begin position="7"/>
        <end position="32"/>
    </location>
</feature>
<feature type="transmembrane region" description="Helical" evidence="1">
    <location>
        <begin position="151"/>
        <end position="175"/>
    </location>
</feature>
<sequence>MSEEKQPVLFTVFISAFPILLLLGVDIFTLFLQSQPKAISHLAFAFLTAQLLCLIVFSKGQICSGQRWRLSKVNLYFAIFWLVWFFLSVFSNYHFVLTDFVCIAGLSMVIATWIQPQDPQFRRSVLIMAAMIGGLGIVGYLLIFIDISALYFIQFSVFGQSLTGIILANLALVIARNRLQGFIALLPLGMLIMLFCNSLAALFVLFSESSSVKFANEFAFILYFILHLFMAFILAVHIFKRWTLSYISLSILLLISASLPVWSSFAYIA</sequence>
<accession>C9PN31</accession>
<name>C9PN31_9PAST</name>
<feature type="transmembrane region" description="Helical" evidence="1">
    <location>
        <begin position="182"/>
        <end position="206"/>
    </location>
</feature>
<feature type="transmembrane region" description="Helical" evidence="1">
    <location>
        <begin position="38"/>
        <end position="58"/>
    </location>
</feature>
<evidence type="ECO:0000313" key="2">
    <source>
        <dbReference type="EMBL" id="EEX50818.1"/>
    </source>
</evidence>